<evidence type="ECO:0000256" key="2">
    <source>
        <dbReference type="ARBA" id="ARBA00012758"/>
    </source>
</evidence>
<evidence type="ECO:0000256" key="3">
    <source>
        <dbReference type="ARBA" id="ARBA00022801"/>
    </source>
</evidence>
<organism evidence="6">
    <name type="scientific">uncultured Thermomicrobiales bacterium</name>
    <dbReference type="NCBI Taxonomy" id="1645740"/>
    <lineage>
        <taxon>Bacteria</taxon>
        <taxon>Pseudomonadati</taxon>
        <taxon>Thermomicrobiota</taxon>
        <taxon>Thermomicrobia</taxon>
        <taxon>Thermomicrobiales</taxon>
        <taxon>environmental samples</taxon>
    </lineage>
</organism>
<dbReference type="Pfam" id="PF00251">
    <property type="entry name" value="Glyco_hydro_32N"/>
    <property type="match status" value="1"/>
</dbReference>
<reference evidence="6" key="1">
    <citation type="submission" date="2020-02" db="EMBL/GenBank/DDBJ databases">
        <authorList>
            <person name="Meier V. D."/>
        </authorList>
    </citation>
    <scope>NUCLEOTIDE SEQUENCE</scope>
    <source>
        <strain evidence="6">AVDCRST_MAG88</strain>
    </source>
</reference>
<proteinExistence type="inferred from homology"/>
<accession>A0A6J4V9Z0</accession>
<dbReference type="GO" id="GO:0004564">
    <property type="term" value="F:beta-fructofuranosidase activity"/>
    <property type="evidence" value="ECO:0007669"/>
    <property type="project" value="UniProtKB-EC"/>
</dbReference>
<dbReference type="InterPro" id="IPR051214">
    <property type="entry name" value="GH32_Enzymes"/>
</dbReference>
<evidence type="ECO:0000259" key="5">
    <source>
        <dbReference type="Pfam" id="PF00251"/>
    </source>
</evidence>
<dbReference type="InterPro" id="IPR001362">
    <property type="entry name" value="Glyco_hydro_32"/>
</dbReference>
<dbReference type="AlphaFoldDB" id="A0A6J4V9Z0"/>
<protein>
    <recommendedName>
        <fullName evidence="2">beta-fructofuranosidase</fullName>
        <ecNumber evidence="2">3.2.1.26</ecNumber>
    </recommendedName>
</protein>
<evidence type="ECO:0000313" key="6">
    <source>
        <dbReference type="EMBL" id="CAA9571468.1"/>
    </source>
</evidence>
<dbReference type="InterPro" id="IPR013148">
    <property type="entry name" value="Glyco_hydro_32_N"/>
</dbReference>
<dbReference type="GO" id="GO:0005975">
    <property type="term" value="P:carbohydrate metabolic process"/>
    <property type="evidence" value="ECO:0007669"/>
    <property type="project" value="InterPro"/>
</dbReference>
<feature type="domain" description="Glycosyl hydrolase family 32 N-terminal" evidence="5">
    <location>
        <begin position="41"/>
        <end position="331"/>
    </location>
</feature>
<keyword evidence="3 6" id="KW-0378">Hydrolase</keyword>
<comment type="similarity">
    <text evidence="1">Belongs to the glycosyl hydrolase 32 family.</text>
</comment>
<dbReference type="EMBL" id="CADCWM010000599">
    <property type="protein sequence ID" value="CAA9571468.1"/>
    <property type="molecule type" value="Genomic_DNA"/>
</dbReference>
<dbReference type="PANTHER" id="PTHR43101">
    <property type="entry name" value="BETA-FRUCTOSIDASE"/>
    <property type="match status" value="1"/>
</dbReference>
<gene>
    <name evidence="6" type="ORF">AVDCRST_MAG88-2372</name>
</gene>
<dbReference type="InterPro" id="IPR023296">
    <property type="entry name" value="Glyco_hydro_beta-prop_sf"/>
</dbReference>
<name>A0A6J4V9Z0_9BACT</name>
<dbReference type="SUPFAM" id="SSF75005">
    <property type="entry name" value="Arabinanase/levansucrase/invertase"/>
    <property type="match status" value="1"/>
</dbReference>
<sequence length="363" mass="40749">MGNTLGAHRRVGETGSAALWTPVDDELRERLRRDPHRPRYHFLPPAHWMNDPNGLIQWRGKYHLFYQHHPYGPLWANMHWGHAVSSDLVHWEHLPIALAPTPDSPDQDGVYSGCAVDNNGVPTIVYTGVRGRDQLVCLATADGDDENLVTWRKWPGNPVIPERPANLDILQYRDPSVWREADGWYLLSGAGITGVGGAALLYRSPDLVNWEYLEPILVGDLTRREPVWTGTMWECPQLFPLGDKHVLIIAVWEERTTHYAAYAIGTFAEGHFTPETEGILDAGILYAPQTMRDDQGRRILWGWLREGRSKAAMQTAGWSGVMSLPWILSLRPDGGLGCAPAPELEALRREHRRFDGVALEAGG</sequence>
<dbReference type="CDD" id="cd08996">
    <property type="entry name" value="GH32_FFase"/>
    <property type="match status" value="1"/>
</dbReference>
<dbReference type="InterPro" id="IPR018053">
    <property type="entry name" value="Glyco_hydro_32_AS"/>
</dbReference>
<dbReference type="SMART" id="SM00640">
    <property type="entry name" value="Glyco_32"/>
    <property type="match status" value="1"/>
</dbReference>
<dbReference type="PANTHER" id="PTHR43101:SF1">
    <property type="entry name" value="BETA-FRUCTOSIDASE"/>
    <property type="match status" value="1"/>
</dbReference>
<dbReference type="PROSITE" id="PS00609">
    <property type="entry name" value="GLYCOSYL_HYDROL_F32"/>
    <property type="match status" value="1"/>
</dbReference>
<evidence type="ECO:0000256" key="4">
    <source>
        <dbReference type="ARBA" id="ARBA00023295"/>
    </source>
</evidence>
<keyword evidence="4 6" id="KW-0326">Glycosidase</keyword>
<dbReference type="Gene3D" id="2.115.10.20">
    <property type="entry name" value="Glycosyl hydrolase domain, family 43"/>
    <property type="match status" value="1"/>
</dbReference>
<dbReference type="EC" id="3.2.1.26" evidence="2"/>
<feature type="non-terminal residue" evidence="6">
    <location>
        <position position="363"/>
    </location>
</feature>
<evidence type="ECO:0000256" key="1">
    <source>
        <dbReference type="ARBA" id="ARBA00009902"/>
    </source>
</evidence>